<name>A0A315E7P5_9BURK</name>
<protein>
    <recommendedName>
        <fullName evidence="3">MBG domain-containing protein</fullName>
    </recommendedName>
</protein>
<keyword evidence="2" id="KW-1185">Reference proteome</keyword>
<proteinExistence type="predicted"/>
<feature type="non-terminal residue" evidence="1">
    <location>
        <position position="1"/>
    </location>
</feature>
<dbReference type="EMBL" id="NESN01000003">
    <property type="protein sequence ID" value="PUE53119.1"/>
    <property type="molecule type" value="Genomic_DNA"/>
</dbReference>
<reference evidence="1 2" key="1">
    <citation type="submission" date="2017-04" db="EMBL/GenBank/DDBJ databases">
        <title>Unexpected and diverse lifestyles within the genus Limnohabitans.</title>
        <authorList>
            <person name="Kasalicky V."/>
            <person name="Mehrshad M."/>
            <person name="Andrei S.-A."/>
            <person name="Salcher M."/>
            <person name="Kratochvilova H."/>
            <person name="Simek K."/>
            <person name="Ghai R."/>
        </authorList>
    </citation>
    <scope>NUCLEOTIDE SEQUENCE [LARGE SCALE GENOMIC DNA]</scope>
    <source>
        <strain evidence="1 2">II-B4</strain>
    </source>
</reference>
<accession>A0A315E7P5</accession>
<dbReference type="Proteomes" id="UP000250790">
    <property type="component" value="Unassembled WGS sequence"/>
</dbReference>
<evidence type="ECO:0000313" key="2">
    <source>
        <dbReference type="Proteomes" id="UP000250790"/>
    </source>
</evidence>
<comment type="caution">
    <text evidence="1">The sequence shown here is derived from an EMBL/GenBank/DDBJ whole genome shotgun (WGS) entry which is preliminary data.</text>
</comment>
<organism evidence="1 2">
    <name type="scientific">Limnohabitans parvus II-B4</name>
    <dbReference type="NCBI Taxonomy" id="1293052"/>
    <lineage>
        <taxon>Bacteria</taxon>
        <taxon>Pseudomonadati</taxon>
        <taxon>Pseudomonadota</taxon>
        <taxon>Betaproteobacteria</taxon>
        <taxon>Burkholderiales</taxon>
        <taxon>Comamonadaceae</taxon>
        <taxon>Limnohabitans</taxon>
    </lineage>
</organism>
<dbReference type="AlphaFoldDB" id="A0A315E7P5"/>
<evidence type="ECO:0000313" key="1">
    <source>
        <dbReference type="EMBL" id="PUE53119.1"/>
    </source>
</evidence>
<sequence>STLDGGGNALTITGVADIDGTVSGVTNLSVTGASNIGADITTSGTQTYAGAVTLSGGGRTLTASTVHTQSTLVGGGNALTIAGAADIDGTVTGVTNLSVTGTSNIGADITTSGTQTYSGSVTLSGGNRNLTASTVNTQGTLVGGGNALTILAAADIDGAVTGLTNLSVTGTSSIGADVTTSGTQTYAGAVTLSGGSRILAASVVNTQSTLDGGGNALTITGVADIDGTVSGVTNLSVTGASNIGADITTSGTQTYAGAVTLSGGDRTLTASTVHTQSTLVGGGNALTIAGAADIDAAYTGLTTLSISGASNIGADIDTSGTQTYAGDVTLSGDMRTDSGSTGVLVTTEFGGTAMVYPVRMSSSAGDLNFLGKVDGGVFAKTNMRSLQLNAAGQITFKDKVGFDAALDRSSSLLDNYTRHFGIYRLDVTAPIINLLGDIAAYEEIAFNGSTYVGGTAYNGTYRRVYSMDPKITFNGPVDGYGGTDGVYTLDARAISLDIRLPEPEIFFAADVGSRRQLAGLVATVARLDGILPDRFSDLTGEPRDQEVRFGMPTTPNVGTIRFAGNVATSGLQSYLANRFVIDTSSGSTALEFNSTSGDVGFSVGQGGLVSASGGAPRIKFANRPSSATISALRSSGAVIASESNELSEWVKLREISKASEAKLMELDLDQRAGQAPTVEVGDLISVNCTSVEEERCAPEANVQKSVKDAAVIR</sequence>
<gene>
    <name evidence="1" type="ORF">B9Z37_08510</name>
</gene>
<evidence type="ECO:0008006" key="3">
    <source>
        <dbReference type="Google" id="ProtNLM"/>
    </source>
</evidence>